<sequence>MYKLSSGPVAYNPSVEELLKATQLPTDDLQDSDYQQGIQLFTLEQDEQTIGVVGLELHGDCALVRSLAVSENERGQGLGVLLLKHAEEAAQIMGVKELYLLTTTASDFFRRMGYEVTDRATAPPSIAQSKQFAGICPASATFMVKRLADSISA</sequence>
<dbReference type="CDD" id="cd04301">
    <property type="entry name" value="NAT_SF"/>
    <property type="match status" value="1"/>
</dbReference>
<dbReference type="InterPro" id="IPR039840">
    <property type="entry name" value="NAA80"/>
</dbReference>
<dbReference type="GO" id="GO:0005737">
    <property type="term" value="C:cytoplasm"/>
    <property type="evidence" value="ECO:0007669"/>
    <property type="project" value="TreeGrafter"/>
</dbReference>
<dbReference type="RefSeq" id="WP_106647635.1">
    <property type="nucleotide sequence ID" value="NZ_BMGO01000001.1"/>
</dbReference>
<dbReference type="Proteomes" id="UP000232693">
    <property type="component" value="Chromosome"/>
</dbReference>
<accession>A0A2K9ATV3</accession>
<dbReference type="PANTHER" id="PTHR13538">
    <property type="entry name" value="N-ACETYLTRANSFERASE 6"/>
    <property type="match status" value="1"/>
</dbReference>
<dbReference type="Pfam" id="PF13508">
    <property type="entry name" value="Acetyltransf_7"/>
    <property type="match status" value="1"/>
</dbReference>
<dbReference type="GO" id="GO:0008080">
    <property type="term" value="F:N-acetyltransferase activity"/>
    <property type="evidence" value="ECO:0007669"/>
    <property type="project" value="InterPro"/>
</dbReference>
<dbReference type="OrthoDB" id="5197788at2"/>
<reference evidence="1 2" key="1">
    <citation type="submission" date="2017-12" db="EMBL/GenBank/DDBJ databases">
        <title>Kangiella profundi FT102 completed genome.</title>
        <authorList>
            <person name="Xu J."/>
            <person name="Wang J."/>
            <person name="Lu Y."/>
        </authorList>
    </citation>
    <scope>NUCLEOTIDE SEQUENCE [LARGE SCALE GENOMIC DNA]</scope>
    <source>
        <strain evidence="1 2">FT102</strain>
    </source>
</reference>
<gene>
    <name evidence="1" type="ORF">CW740_11520</name>
</gene>
<keyword evidence="1" id="KW-0808">Transferase</keyword>
<dbReference type="SUPFAM" id="SSF55729">
    <property type="entry name" value="Acyl-CoA N-acyltransferases (Nat)"/>
    <property type="match status" value="1"/>
</dbReference>
<dbReference type="InterPro" id="IPR000182">
    <property type="entry name" value="GNAT_dom"/>
</dbReference>
<dbReference type="EMBL" id="CP025120">
    <property type="protein sequence ID" value="AUD79843.1"/>
    <property type="molecule type" value="Genomic_DNA"/>
</dbReference>
<keyword evidence="2" id="KW-1185">Reference proteome</keyword>
<evidence type="ECO:0000313" key="1">
    <source>
        <dbReference type="EMBL" id="AUD79843.1"/>
    </source>
</evidence>
<dbReference type="PROSITE" id="PS51186">
    <property type="entry name" value="GNAT"/>
    <property type="match status" value="1"/>
</dbReference>
<dbReference type="AlphaFoldDB" id="A0A2K9ATV3"/>
<dbReference type="PANTHER" id="PTHR13538:SF4">
    <property type="entry name" value="N-ALPHA-ACETYLTRANSFERASE 80"/>
    <property type="match status" value="1"/>
</dbReference>
<name>A0A2K9ATV3_9GAMM</name>
<dbReference type="GO" id="GO:1905502">
    <property type="term" value="F:acetyl-CoA binding"/>
    <property type="evidence" value="ECO:0007669"/>
    <property type="project" value="TreeGrafter"/>
</dbReference>
<dbReference type="InterPro" id="IPR016181">
    <property type="entry name" value="Acyl_CoA_acyltransferase"/>
</dbReference>
<dbReference type="NCBIfam" id="NF040501">
    <property type="entry name" value="resist_ArsN2"/>
    <property type="match status" value="1"/>
</dbReference>
<protein>
    <submittedName>
        <fullName evidence="1">GNAT family N-acetyltransferase</fullName>
    </submittedName>
</protein>
<proteinExistence type="predicted"/>
<dbReference type="Gene3D" id="3.40.630.30">
    <property type="match status" value="1"/>
</dbReference>
<evidence type="ECO:0000313" key="2">
    <source>
        <dbReference type="Proteomes" id="UP000232693"/>
    </source>
</evidence>
<organism evidence="1 2">
    <name type="scientific">Kangiella profundi</name>
    <dbReference type="NCBI Taxonomy" id="1561924"/>
    <lineage>
        <taxon>Bacteria</taxon>
        <taxon>Pseudomonadati</taxon>
        <taxon>Pseudomonadota</taxon>
        <taxon>Gammaproteobacteria</taxon>
        <taxon>Kangiellales</taxon>
        <taxon>Kangiellaceae</taxon>
        <taxon>Kangiella</taxon>
    </lineage>
</organism>
<dbReference type="KEGG" id="kpd:CW740_11520"/>